<accession>A0A0C9Z9P6</accession>
<dbReference type="SUPFAM" id="SSF56672">
    <property type="entry name" value="DNA/RNA polymerases"/>
    <property type="match status" value="1"/>
</dbReference>
<proteinExistence type="predicted"/>
<dbReference type="EMBL" id="KN835791">
    <property type="protein sequence ID" value="KIK34215.1"/>
    <property type="molecule type" value="Genomic_DNA"/>
</dbReference>
<dbReference type="HOGENOM" id="CLU_2224945_0_0_1"/>
<evidence type="ECO:0000313" key="2">
    <source>
        <dbReference type="Proteomes" id="UP000054485"/>
    </source>
</evidence>
<reference evidence="2" key="2">
    <citation type="submission" date="2015-01" db="EMBL/GenBank/DDBJ databases">
        <title>Evolutionary Origins and Diversification of the Mycorrhizal Mutualists.</title>
        <authorList>
            <consortium name="DOE Joint Genome Institute"/>
            <consortium name="Mycorrhizal Genomics Consortium"/>
            <person name="Kohler A."/>
            <person name="Kuo A."/>
            <person name="Nagy L.G."/>
            <person name="Floudas D."/>
            <person name="Copeland A."/>
            <person name="Barry K.W."/>
            <person name="Cichocki N."/>
            <person name="Veneault-Fourrey C."/>
            <person name="LaButti K."/>
            <person name="Lindquist E.A."/>
            <person name="Lipzen A."/>
            <person name="Lundell T."/>
            <person name="Morin E."/>
            <person name="Murat C."/>
            <person name="Riley R."/>
            <person name="Ohm R."/>
            <person name="Sun H."/>
            <person name="Tunlid A."/>
            <person name="Henrissat B."/>
            <person name="Grigoriev I.V."/>
            <person name="Hibbett D.S."/>
            <person name="Martin F."/>
        </authorList>
    </citation>
    <scope>NUCLEOTIDE SEQUENCE [LARGE SCALE GENOMIC DNA]</scope>
    <source>
        <strain evidence="2">UH-Slu-Lm8-n1</strain>
    </source>
</reference>
<dbReference type="Proteomes" id="UP000054485">
    <property type="component" value="Unassembled WGS sequence"/>
</dbReference>
<sequence length="106" mass="11967">MVRRPRKHIFSPFYLDTPEDHVKHVKTIIDTLRANSYYLGANKLILGHIINDSGTRLDPHKVDKIISWKTPTSKELLMQFIGSVGYLTAGCATQYGNCHCLLVGQV</sequence>
<protein>
    <submittedName>
        <fullName evidence="1">Uncharacterized protein</fullName>
    </submittedName>
</protein>
<dbReference type="InterPro" id="IPR043502">
    <property type="entry name" value="DNA/RNA_pol_sf"/>
</dbReference>
<organism evidence="1 2">
    <name type="scientific">Suillus luteus UH-Slu-Lm8-n1</name>
    <dbReference type="NCBI Taxonomy" id="930992"/>
    <lineage>
        <taxon>Eukaryota</taxon>
        <taxon>Fungi</taxon>
        <taxon>Dikarya</taxon>
        <taxon>Basidiomycota</taxon>
        <taxon>Agaricomycotina</taxon>
        <taxon>Agaricomycetes</taxon>
        <taxon>Agaricomycetidae</taxon>
        <taxon>Boletales</taxon>
        <taxon>Suillineae</taxon>
        <taxon>Suillaceae</taxon>
        <taxon>Suillus</taxon>
    </lineage>
</organism>
<dbReference type="OrthoDB" id="1750432at2759"/>
<evidence type="ECO:0000313" key="1">
    <source>
        <dbReference type="EMBL" id="KIK34215.1"/>
    </source>
</evidence>
<keyword evidence="2" id="KW-1185">Reference proteome</keyword>
<gene>
    <name evidence="1" type="ORF">CY34DRAFT_98402</name>
</gene>
<name>A0A0C9Z9P6_9AGAM</name>
<dbReference type="STRING" id="930992.A0A0C9Z9P6"/>
<dbReference type="InParanoid" id="A0A0C9Z9P6"/>
<reference evidence="1 2" key="1">
    <citation type="submission" date="2014-04" db="EMBL/GenBank/DDBJ databases">
        <authorList>
            <consortium name="DOE Joint Genome Institute"/>
            <person name="Kuo A."/>
            <person name="Ruytinx J."/>
            <person name="Rineau F."/>
            <person name="Colpaert J."/>
            <person name="Kohler A."/>
            <person name="Nagy L.G."/>
            <person name="Floudas D."/>
            <person name="Copeland A."/>
            <person name="Barry K.W."/>
            <person name="Cichocki N."/>
            <person name="Veneault-Fourrey C."/>
            <person name="LaButti K."/>
            <person name="Lindquist E.A."/>
            <person name="Lipzen A."/>
            <person name="Lundell T."/>
            <person name="Morin E."/>
            <person name="Murat C."/>
            <person name="Sun H."/>
            <person name="Tunlid A."/>
            <person name="Henrissat B."/>
            <person name="Grigoriev I.V."/>
            <person name="Hibbett D.S."/>
            <person name="Martin F."/>
            <person name="Nordberg H.P."/>
            <person name="Cantor M.N."/>
            <person name="Hua S.X."/>
        </authorList>
    </citation>
    <scope>NUCLEOTIDE SEQUENCE [LARGE SCALE GENOMIC DNA]</scope>
    <source>
        <strain evidence="1 2">UH-Slu-Lm8-n1</strain>
    </source>
</reference>
<dbReference type="AlphaFoldDB" id="A0A0C9Z9P6"/>